<dbReference type="OrthoDB" id="75117at2157"/>
<dbReference type="STRING" id="190974.SAMN05216439_1243"/>
<keyword evidence="1" id="KW-1133">Transmembrane helix</keyword>
<keyword evidence="1" id="KW-0472">Membrane</keyword>
<evidence type="ECO:0000313" key="2">
    <source>
        <dbReference type="EMBL" id="SEK62129.1"/>
    </source>
</evidence>
<gene>
    <name evidence="2" type="ORF">SAMN05216439_1243</name>
</gene>
<feature type="transmembrane region" description="Helical" evidence="1">
    <location>
        <begin position="7"/>
        <end position="27"/>
    </location>
</feature>
<protein>
    <recommendedName>
        <fullName evidence="4">Adhesin</fullName>
    </recommendedName>
</protein>
<dbReference type="EMBL" id="FOAK01000003">
    <property type="protein sequence ID" value="SEK62129.1"/>
    <property type="molecule type" value="Genomic_DNA"/>
</dbReference>
<accession>A0A1H7II34</accession>
<evidence type="ECO:0000313" key="3">
    <source>
        <dbReference type="Proteomes" id="UP000199506"/>
    </source>
</evidence>
<dbReference type="AlphaFoldDB" id="A0A1H7II34"/>
<keyword evidence="1" id="KW-0812">Transmembrane</keyword>
<sequence>MKIKFTLIDYLIIILVVCAIAFAFIHITTDSSSEVQKTVFDASTINKIPDTYFNYYRDGYIVGTTVDGFNASTGEKITLNGTIKWIGNNGGTDVKILVESDNTTYLVGLYKSIPEADIYIDKISLETNGSTYPNLVEIKASPENISTINDLNKNLSNSDFEISTIISLDSLDLVKIQEIANKINSHDKRMAIKTPSSGLGNSLILENANKQTLDDANSVLGNINGLTDELTIRIYNCSDSQLEQVKNSYNITNIRTF</sequence>
<name>A0A1H7II34_9EURY</name>
<evidence type="ECO:0008006" key="4">
    <source>
        <dbReference type="Google" id="ProtNLM"/>
    </source>
</evidence>
<organism evidence="2 3">
    <name type="scientific">Methanobrevibacter gottschalkii</name>
    <dbReference type="NCBI Taxonomy" id="190974"/>
    <lineage>
        <taxon>Archaea</taxon>
        <taxon>Methanobacteriati</taxon>
        <taxon>Methanobacteriota</taxon>
        <taxon>Methanomada group</taxon>
        <taxon>Methanobacteria</taxon>
        <taxon>Methanobacteriales</taxon>
        <taxon>Methanobacteriaceae</taxon>
        <taxon>Methanobrevibacter</taxon>
    </lineage>
</organism>
<reference evidence="2 3" key="1">
    <citation type="submission" date="2016-10" db="EMBL/GenBank/DDBJ databases">
        <authorList>
            <person name="de Groot N.N."/>
        </authorList>
    </citation>
    <scope>NUCLEOTIDE SEQUENCE [LARGE SCALE GENOMIC DNA]</scope>
    <source>
        <strain evidence="2 3">DSM 11978</strain>
    </source>
</reference>
<evidence type="ECO:0000256" key="1">
    <source>
        <dbReference type="SAM" id="Phobius"/>
    </source>
</evidence>
<dbReference type="Proteomes" id="UP000199506">
    <property type="component" value="Unassembled WGS sequence"/>
</dbReference>
<proteinExistence type="predicted"/>
<dbReference type="RefSeq" id="WP_091699091.1">
    <property type="nucleotide sequence ID" value="NZ_FOAK01000003.1"/>
</dbReference>